<gene>
    <name evidence="1" type="ORF">D3H65_23745</name>
</gene>
<dbReference type="KEGG" id="pseg:D3H65_23745"/>
<keyword evidence="2" id="KW-1185">Reference proteome</keyword>
<proteinExistence type="predicted"/>
<dbReference type="AlphaFoldDB" id="A0A3B7MQQ4"/>
<evidence type="ECO:0000313" key="1">
    <source>
        <dbReference type="EMBL" id="AXY76822.1"/>
    </source>
</evidence>
<reference evidence="1 2" key="1">
    <citation type="submission" date="2018-09" db="EMBL/GenBank/DDBJ databases">
        <title>Genome sequencing of strain 6GH32-13.</title>
        <authorList>
            <person name="Weon H.-Y."/>
            <person name="Heo J."/>
            <person name="Kwon S.-W."/>
        </authorList>
    </citation>
    <scope>NUCLEOTIDE SEQUENCE [LARGE SCALE GENOMIC DNA]</scope>
    <source>
        <strain evidence="1 2">5GH32-13</strain>
    </source>
</reference>
<dbReference type="Proteomes" id="UP000263900">
    <property type="component" value="Chromosome"/>
</dbReference>
<protein>
    <submittedName>
        <fullName evidence="1">Uncharacterized protein</fullName>
    </submittedName>
</protein>
<evidence type="ECO:0000313" key="2">
    <source>
        <dbReference type="Proteomes" id="UP000263900"/>
    </source>
</evidence>
<dbReference type="EMBL" id="CP032157">
    <property type="protein sequence ID" value="AXY76822.1"/>
    <property type="molecule type" value="Genomic_DNA"/>
</dbReference>
<name>A0A3B7MQQ4_9BACT</name>
<accession>A0A3B7MQQ4</accession>
<dbReference type="RefSeq" id="WP_119052699.1">
    <property type="nucleotide sequence ID" value="NZ_CP032157.1"/>
</dbReference>
<organism evidence="1 2">
    <name type="scientific">Paraflavitalea soli</name>
    <dbReference type="NCBI Taxonomy" id="2315862"/>
    <lineage>
        <taxon>Bacteria</taxon>
        <taxon>Pseudomonadati</taxon>
        <taxon>Bacteroidota</taxon>
        <taxon>Chitinophagia</taxon>
        <taxon>Chitinophagales</taxon>
        <taxon>Chitinophagaceae</taxon>
        <taxon>Paraflavitalea</taxon>
    </lineage>
</organism>
<dbReference type="OrthoDB" id="668586at2"/>
<sequence length="123" mass="13956">MYTQVWAKYLPIIKILLKKSINADQELPLNRIDFEKLGIARKAGYKFTIIFEDGKAANTIGGIQLARDLATVLLENNDTKYLFKHNTYEVTLTTKFVLLITNKTKNPVPLPTAEPEENTSVED</sequence>